<dbReference type="SUPFAM" id="SSF50156">
    <property type="entry name" value="PDZ domain-like"/>
    <property type="match status" value="1"/>
</dbReference>
<organism evidence="5 6">
    <name type="scientific">Candidatus Nitrosocaldus cavascurensis</name>
    <dbReference type="NCBI Taxonomy" id="2058097"/>
    <lineage>
        <taxon>Archaea</taxon>
        <taxon>Nitrososphaerota</taxon>
        <taxon>Nitrososphaeria</taxon>
        <taxon>Candidatus Nitrosocaldales</taxon>
        <taxon>Candidatus Nitrosocaldaceae</taxon>
        <taxon>Candidatus Nitrosocaldus</taxon>
    </lineage>
</organism>
<dbReference type="PANTHER" id="PTHR43343">
    <property type="entry name" value="PEPTIDASE S12"/>
    <property type="match status" value="1"/>
</dbReference>
<dbReference type="RefSeq" id="WP_197706570.1">
    <property type="nucleotide sequence ID" value="NZ_LT981265.1"/>
</dbReference>
<dbReference type="InterPro" id="IPR009003">
    <property type="entry name" value="Peptidase_S1_PA"/>
</dbReference>
<dbReference type="AlphaFoldDB" id="A0A2K5ARH5"/>
<dbReference type="Gene3D" id="2.40.10.120">
    <property type="match status" value="1"/>
</dbReference>
<dbReference type="InterPro" id="IPR036034">
    <property type="entry name" value="PDZ_sf"/>
</dbReference>
<dbReference type="EMBL" id="LT981265">
    <property type="protein sequence ID" value="SPC34260.1"/>
    <property type="molecule type" value="Genomic_DNA"/>
</dbReference>
<dbReference type="GeneID" id="41595105"/>
<proteinExistence type="predicted"/>
<reference evidence="6" key="1">
    <citation type="submission" date="2018-01" db="EMBL/GenBank/DDBJ databases">
        <authorList>
            <person name="Kerou L M."/>
        </authorList>
    </citation>
    <scope>NUCLEOTIDE SEQUENCE [LARGE SCALE GENOMIC DNA]</scope>
    <source>
        <strain evidence="6">SCU2</strain>
    </source>
</reference>
<dbReference type="Gene3D" id="2.30.42.10">
    <property type="match status" value="1"/>
</dbReference>
<evidence type="ECO:0000313" key="6">
    <source>
        <dbReference type="Proteomes" id="UP000236248"/>
    </source>
</evidence>
<evidence type="ECO:0000256" key="2">
    <source>
        <dbReference type="ARBA" id="ARBA00022801"/>
    </source>
</evidence>
<dbReference type="Pfam" id="PF13180">
    <property type="entry name" value="PDZ_2"/>
    <property type="match status" value="1"/>
</dbReference>
<dbReference type="InterPro" id="IPR001478">
    <property type="entry name" value="PDZ"/>
</dbReference>
<dbReference type="Pfam" id="PF13365">
    <property type="entry name" value="Trypsin_2"/>
    <property type="match status" value="1"/>
</dbReference>
<dbReference type="SMART" id="SM00228">
    <property type="entry name" value="PDZ"/>
    <property type="match status" value="1"/>
</dbReference>
<dbReference type="CDD" id="cd06779">
    <property type="entry name" value="cpPDZ_Deg_HtrA-like"/>
    <property type="match status" value="1"/>
</dbReference>
<evidence type="ECO:0000313" key="5">
    <source>
        <dbReference type="EMBL" id="SPC34260.1"/>
    </source>
</evidence>
<gene>
    <name evidence="5" type="ORF">NCAV_1083</name>
</gene>
<dbReference type="SUPFAM" id="SSF50494">
    <property type="entry name" value="Trypsin-like serine proteases"/>
    <property type="match status" value="1"/>
</dbReference>
<evidence type="ECO:0000259" key="4">
    <source>
        <dbReference type="SMART" id="SM00228"/>
    </source>
</evidence>
<sequence>MMRVSLIAIIVVGVVVASLLAYYNYNINLFNPPQVSSPPQGVQEGNHVNAQPGGVQESSQEQEQEQRHVGRTLTLTELFKYAEQSVVQISVQKGSARGIGSGFIYDVQGHIVTNYHVVENASRVNVTFLDGTEYRARVVGVDPYTDIAVIKVDDVNRDKLRPLPLGDSSKLEVGEQVAAIGNPFGLSGSMTSGIVSQLGRMLETANGFNIPDVIQTDAAINPGNSGGPLLNMYGEVVGVNTAIASRTGEFAGIGFAIPSNTVKRIVPVLIEEGKYRHPWLGVSGRDVNAEIAEILGLKEARGFLVIDVVANSAAEKAGIKGGSRIVTLSDGSRIKVGGDVIIAIDGNPVRKINDILVYLQRTKSVGDQITLTVIRDGNVIDVRATLLERPNPLESP</sequence>
<evidence type="ECO:0000256" key="3">
    <source>
        <dbReference type="SAM" id="MobiDB-lite"/>
    </source>
</evidence>
<accession>A0A2K5ARH5</accession>
<dbReference type="PRINTS" id="PR00834">
    <property type="entry name" value="PROTEASES2C"/>
</dbReference>
<dbReference type="Proteomes" id="UP000236248">
    <property type="component" value="Chromosome NCAV"/>
</dbReference>
<dbReference type="GO" id="GO:0006508">
    <property type="term" value="P:proteolysis"/>
    <property type="evidence" value="ECO:0007669"/>
    <property type="project" value="UniProtKB-KW"/>
</dbReference>
<feature type="region of interest" description="Disordered" evidence="3">
    <location>
        <begin position="36"/>
        <end position="67"/>
    </location>
</feature>
<dbReference type="InterPro" id="IPR051201">
    <property type="entry name" value="Chloro_Bact_Ser_Proteases"/>
</dbReference>
<dbReference type="PANTHER" id="PTHR43343:SF3">
    <property type="entry name" value="PROTEASE DO-LIKE 8, CHLOROPLASTIC"/>
    <property type="match status" value="1"/>
</dbReference>
<dbReference type="InterPro" id="IPR001940">
    <property type="entry name" value="Peptidase_S1C"/>
</dbReference>
<feature type="domain" description="PDZ" evidence="4">
    <location>
        <begin position="278"/>
        <end position="377"/>
    </location>
</feature>
<dbReference type="KEGG" id="ncv:NCAV_1083"/>
<keyword evidence="1" id="KW-0645">Protease</keyword>
<evidence type="ECO:0000256" key="1">
    <source>
        <dbReference type="ARBA" id="ARBA00022670"/>
    </source>
</evidence>
<name>A0A2K5ARH5_9ARCH</name>
<protein>
    <submittedName>
        <fullName evidence="5">2-alkenal reductase</fullName>
    </submittedName>
</protein>
<keyword evidence="6" id="KW-1185">Reference proteome</keyword>
<keyword evidence="2" id="KW-0378">Hydrolase</keyword>
<dbReference type="GO" id="GO:0004252">
    <property type="term" value="F:serine-type endopeptidase activity"/>
    <property type="evidence" value="ECO:0007669"/>
    <property type="project" value="InterPro"/>
</dbReference>